<dbReference type="FunFam" id="1.10.150.850:FF:000001">
    <property type="entry name" value="Transcription elongation factor spt6"/>
    <property type="match status" value="1"/>
</dbReference>
<dbReference type="SUPFAM" id="SSF50249">
    <property type="entry name" value="Nucleic acid-binding proteins"/>
    <property type="match status" value="1"/>
</dbReference>
<dbReference type="InterPro" id="IPR028083">
    <property type="entry name" value="Spt6_acidic_N_dom"/>
</dbReference>
<dbReference type="CDD" id="cd09918">
    <property type="entry name" value="SH2_Nterm_SPT6_like"/>
    <property type="match status" value="1"/>
</dbReference>
<dbReference type="GO" id="GO:0003677">
    <property type="term" value="F:DNA binding"/>
    <property type="evidence" value="ECO:0007669"/>
    <property type="project" value="InterPro"/>
</dbReference>
<dbReference type="InterPro" id="IPR042066">
    <property type="entry name" value="Spt6_death-like"/>
</dbReference>
<dbReference type="GO" id="GO:0005694">
    <property type="term" value="C:chromosome"/>
    <property type="evidence" value="ECO:0007669"/>
    <property type="project" value="UniProtKB-SubCell"/>
</dbReference>
<dbReference type="GO" id="GO:0140673">
    <property type="term" value="P:transcription elongation-coupled chromatin remodeling"/>
    <property type="evidence" value="ECO:0007669"/>
    <property type="project" value="InterPro"/>
</dbReference>
<feature type="region of interest" description="Disordered" evidence="12">
    <location>
        <begin position="1"/>
        <end position="173"/>
    </location>
</feature>
<dbReference type="Pfam" id="PF14632">
    <property type="entry name" value="SPT6_acidic"/>
    <property type="match status" value="1"/>
</dbReference>
<evidence type="ECO:0000256" key="11">
    <source>
        <dbReference type="ARBA" id="ARBA00080336"/>
    </source>
</evidence>
<dbReference type="InterPro" id="IPR032706">
    <property type="entry name" value="Spt6_HHH"/>
</dbReference>
<dbReference type="SUPFAM" id="SSF158832">
    <property type="entry name" value="Tex N-terminal region-like"/>
    <property type="match status" value="1"/>
</dbReference>
<dbReference type="InterPro" id="IPR055179">
    <property type="entry name" value="Tex-like_central_region"/>
</dbReference>
<keyword evidence="5" id="KW-0158">Chromosome</keyword>
<dbReference type="InterPro" id="IPR036860">
    <property type="entry name" value="SH2_dom_sf"/>
</dbReference>
<feature type="compositionally biased region" description="Acidic residues" evidence="12">
    <location>
        <begin position="46"/>
        <end position="60"/>
    </location>
</feature>
<dbReference type="Gene3D" id="1.10.10.2740">
    <property type="entry name" value="Spt6, Death-like domain"/>
    <property type="match status" value="1"/>
</dbReference>
<dbReference type="GO" id="GO:0042393">
    <property type="term" value="F:histone binding"/>
    <property type="evidence" value="ECO:0007669"/>
    <property type="project" value="TreeGrafter"/>
</dbReference>
<dbReference type="InterPro" id="IPR003029">
    <property type="entry name" value="S1_domain"/>
</dbReference>
<dbReference type="Pfam" id="PF21710">
    <property type="entry name" value="Spt6_S1"/>
    <property type="match status" value="1"/>
</dbReference>
<comment type="subcellular location">
    <subcellularLocation>
        <location evidence="2">Chromosome</location>
    </subcellularLocation>
    <subcellularLocation>
        <location evidence="1">Nucleus</location>
    </subcellularLocation>
</comment>
<dbReference type="SUPFAM" id="SSF53098">
    <property type="entry name" value="Ribonuclease H-like"/>
    <property type="match status" value="1"/>
</dbReference>
<dbReference type="Pfam" id="PF14641">
    <property type="entry name" value="HTH_44"/>
    <property type="match status" value="1"/>
</dbReference>
<feature type="compositionally biased region" description="Acidic residues" evidence="12">
    <location>
        <begin position="68"/>
        <end position="80"/>
    </location>
</feature>
<dbReference type="InterPro" id="IPR035420">
    <property type="entry name" value="Spt6_SH2"/>
</dbReference>
<keyword evidence="14" id="KW-0648">Protein biosynthesis</keyword>
<reference evidence="14" key="1">
    <citation type="submission" date="2020-05" db="EMBL/GenBank/DDBJ databases">
        <title>Phylogenomic resolution of chytrid fungi.</title>
        <authorList>
            <person name="Stajich J.E."/>
            <person name="Amses K."/>
            <person name="Simmons R."/>
            <person name="Seto K."/>
            <person name="Myers J."/>
            <person name="Bonds A."/>
            <person name="Quandt C.A."/>
            <person name="Barry K."/>
            <person name="Liu P."/>
            <person name="Grigoriev I."/>
            <person name="Longcore J.E."/>
            <person name="James T.Y."/>
        </authorList>
    </citation>
    <scope>NUCLEOTIDE SEQUENCE</scope>
    <source>
        <strain evidence="14">PLAUS21</strain>
    </source>
</reference>
<evidence type="ECO:0000256" key="8">
    <source>
        <dbReference type="ARBA" id="ARBA00023242"/>
    </source>
</evidence>
<feature type="compositionally biased region" description="Acidic residues" evidence="12">
    <location>
        <begin position="154"/>
        <end position="170"/>
    </location>
</feature>
<dbReference type="FunFam" id="1.10.10.2740:FF:000002">
    <property type="entry name" value="Transcription elongation factor Spt6"/>
    <property type="match status" value="1"/>
</dbReference>
<keyword evidence="7" id="KW-0804">Transcription</keyword>
<gene>
    <name evidence="14" type="primary">SPT6</name>
    <name evidence="14" type="ORF">HK103_006429</name>
</gene>
<dbReference type="Gene3D" id="1.10.10.650">
    <property type="entry name" value="RuvA domain 2-like"/>
    <property type="match status" value="1"/>
</dbReference>
<dbReference type="InterPro" id="IPR035019">
    <property type="entry name" value="Spt6_SH2_N"/>
</dbReference>
<evidence type="ECO:0000256" key="1">
    <source>
        <dbReference type="ARBA" id="ARBA00004123"/>
    </source>
</evidence>
<dbReference type="InterPro" id="IPR037027">
    <property type="entry name" value="YqgF/RNaseH-like_dom_sf"/>
</dbReference>
<feature type="compositionally biased region" description="Acidic residues" evidence="12">
    <location>
        <begin position="7"/>
        <end position="33"/>
    </location>
</feature>
<organism evidence="14 15">
    <name type="scientific">Boothiomyces macroporosus</name>
    <dbReference type="NCBI Taxonomy" id="261099"/>
    <lineage>
        <taxon>Eukaryota</taxon>
        <taxon>Fungi</taxon>
        <taxon>Fungi incertae sedis</taxon>
        <taxon>Chytridiomycota</taxon>
        <taxon>Chytridiomycota incertae sedis</taxon>
        <taxon>Chytridiomycetes</taxon>
        <taxon>Rhizophydiales</taxon>
        <taxon>Terramycetaceae</taxon>
        <taxon>Boothiomyces</taxon>
    </lineage>
</organism>
<dbReference type="PANTHER" id="PTHR10145:SF6">
    <property type="entry name" value="TRANSCRIPTION ELONGATION FACTOR SPT6"/>
    <property type="match status" value="1"/>
</dbReference>
<dbReference type="Gene3D" id="3.30.505.10">
    <property type="entry name" value="SH2 domain"/>
    <property type="match status" value="2"/>
</dbReference>
<dbReference type="GO" id="GO:0003746">
    <property type="term" value="F:translation elongation factor activity"/>
    <property type="evidence" value="ECO:0007669"/>
    <property type="project" value="UniProtKB-KW"/>
</dbReference>
<dbReference type="FunFam" id="3.30.505.10:FF:000056">
    <property type="entry name" value="Transcription elongation factor Spt6"/>
    <property type="match status" value="1"/>
</dbReference>
<evidence type="ECO:0000256" key="3">
    <source>
        <dbReference type="ARBA" id="ARBA00009253"/>
    </source>
</evidence>
<dbReference type="EMBL" id="JADGKB010000007">
    <property type="protein sequence ID" value="KAJ3261120.1"/>
    <property type="molecule type" value="Genomic_DNA"/>
</dbReference>
<dbReference type="InterPro" id="IPR028088">
    <property type="entry name" value="Spt6_HTH_DNA-bd_dom"/>
</dbReference>
<dbReference type="Gene3D" id="2.40.50.140">
    <property type="entry name" value="Nucleic acid-binding proteins"/>
    <property type="match status" value="1"/>
</dbReference>
<feature type="domain" description="S1 motif" evidence="13">
    <location>
        <begin position="1017"/>
        <end position="1088"/>
    </location>
</feature>
<protein>
    <recommendedName>
        <fullName evidence="4">Transcription elongation factor SPT6</fullName>
    </recommendedName>
    <alternativeName>
        <fullName evidence="9 11">Chromatin Elongation factor SPT6</fullName>
    </alternativeName>
    <alternativeName>
        <fullName evidence="10">Transcription elongation factor spt6</fullName>
    </alternativeName>
</protein>
<dbReference type="InterPro" id="IPR017072">
    <property type="entry name" value="TF_Spt6"/>
</dbReference>
<evidence type="ECO:0000313" key="14">
    <source>
        <dbReference type="EMBL" id="KAJ3261120.1"/>
    </source>
</evidence>
<evidence type="ECO:0000256" key="5">
    <source>
        <dbReference type="ARBA" id="ARBA00022454"/>
    </source>
</evidence>
<sequence>MDSPDRELEEGEANSDNEMQEEGEADSENQYSDEEIKRSSRKAIEYSDDEDEDDDEEMNEEDLKFIADDDEEEDSQDEDALERRKRKRREKKERKRKRIEEEDEEQLSEDELELINENISGKSGRQKLRKKAEDRDDVAKLFDEDEEQPKQQEYDSDGLDDFIEDDGSDEEFGKRDKVRERKMHKQLYNLGQEAGISNSALEEIEDLFGDGSDYAYALNLETSQLNIDDDYENDTEIPVKQKEVTIRDVYEPTEIAEKMLTEKDELIRNEDGSYVPDDAEIAREAGQISKILARERKNVDEKTLNTSVTQVLRFLRRNKFDVPFIYTHRKDYFNGVLELADIWKIVDLDEKFIQVEKRKTLLLQQIAQIATLDPAITNDEQIASLVEKIVTMDDVNDTFAHIQLLYSAQLNEIQKEKKKRFKAAAWKQLYDDSVKYKINEFTKLFNINKADFVTSVATQSGIHFPEDHPEPPLEAAAKFISPRFPSAESVLEAAKHMLAQEIATHPQLRAVIRIIYSTDAVVTVHPTDKGFKEIESTSPYYPFKYLKEKPVPKFVDGQFLQILKAEQDGLLTLSIQVDEEDSLVADIVRFICNDYSNDLAILWNKERQAIAEYAAKEILFPQTHIGVAPYRTRPEDEEAPVTMAISWGDGGKSPTFAVVLNETGELREFKKFDKLADRDRHADIKALVDFIEMYNPAVIAISGFKPNTKIHLLPIIQNEVLTNLPSQKYLPRVMIVEDECARIYMNSKTSVREFPDEDYPHLVRYCVSLARYVQDPINEYAALYNSDQDIRNIRLDPLQHLLPDEIHMKAIERAFINVVNDCGVDINLAANYPHLAHTLQFVSGLGPRKAQAMISKIVRSGGILESRGDLIQLGICAKVIFDNCSSFIRIRQYHLRAGSFDILDDTRIHPKDYKLARKMAADALDLDDSVLDDDHNPSQHVQELIEGDSDRLNLLLLDDYADELERRNHEPKRVCLNLIKDELMYPYKDHRRPFVGASDEAIFNMLTGESDATLYEGAVVSAVVTRVQPRFINVQLGSGIEGTVHMSNVDVPYGGDVDLTRMFHVNQALMCSVKNINLERLGVDLSIRAADLDANSNKSRVRVDQYFDFVAQEKQIIKEKQNAKKIVREKQVRFVQHPFWQATDYKGAQAYLANRPRGDLVVRPSGKGNNHISITWKVDEGVYQHIDILESQKENEWSLGKRLTIDDMQFFEIDQIIAEYIEPMTRKISMLIDHPKYQNKSLSEMYTFLTEQVHQLKRSAYGFIISPDKPGSFLLVFRHPSNSPRQDVITVRPGYYEFRNKKFTDVEQLLMYFKQSEAAKATQASAQQPRGHSDRRSDPRNDPRQQQRRPERSDRDRSDNRRPPDRSRDNRGPPRSGYQQNGYSGRNY</sequence>
<dbReference type="InterPro" id="IPR049540">
    <property type="entry name" value="Spt6-like_S1"/>
</dbReference>
<keyword evidence="15" id="KW-1185">Reference proteome</keyword>
<feature type="compositionally biased region" description="Basic and acidic residues" evidence="12">
    <location>
        <begin position="1331"/>
        <end position="1372"/>
    </location>
</feature>
<evidence type="ECO:0000256" key="12">
    <source>
        <dbReference type="SAM" id="MobiDB-lite"/>
    </source>
</evidence>
<dbReference type="Proteomes" id="UP001210925">
    <property type="component" value="Unassembled WGS sequence"/>
</dbReference>
<dbReference type="InterPro" id="IPR012337">
    <property type="entry name" value="RNaseH-like_sf"/>
</dbReference>
<dbReference type="SMART" id="SM00316">
    <property type="entry name" value="S1"/>
    <property type="match status" value="1"/>
</dbReference>
<feature type="region of interest" description="Disordered" evidence="12">
    <location>
        <begin position="1320"/>
        <end position="1388"/>
    </location>
</feature>
<dbReference type="GO" id="GO:0008023">
    <property type="term" value="C:transcription elongation factor complex"/>
    <property type="evidence" value="ECO:0007669"/>
    <property type="project" value="TreeGrafter"/>
</dbReference>
<dbReference type="SUPFAM" id="SSF55550">
    <property type="entry name" value="SH2 domain"/>
    <property type="match status" value="1"/>
</dbReference>
<dbReference type="InterPro" id="IPR023323">
    <property type="entry name" value="Tex-like_dom_sf"/>
</dbReference>
<keyword evidence="6" id="KW-0727">SH2 domain</keyword>
<dbReference type="PANTHER" id="PTHR10145">
    <property type="entry name" value="TRANSCRIPTION ELONGATION FACTOR SPT6"/>
    <property type="match status" value="1"/>
</dbReference>
<evidence type="ECO:0000256" key="9">
    <source>
        <dbReference type="ARBA" id="ARBA00029871"/>
    </source>
</evidence>
<dbReference type="Gene3D" id="1.10.3500.10">
    <property type="entry name" value="Tex N-terminal region-like"/>
    <property type="match status" value="1"/>
</dbReference>
<dbReference type="Pfam" id="PF14633">
    <property type="entry name" value="SH2_2"/>
    <property type="match status" value="1"/>
</dbReference>
<dbReference type="Pfam" id="PF22706">
    <property type="entry name" value="Tex_central_region"/>
    <property type="match status" value="1"/>
</dbReference>
<accession>A0AAD5Y7W1</accession>
<feature type="compositionally biased region" description="Acidic residues" evidence="12">
    <location>
        <begin position="101"/>
        <end position="114"/>
    </location>
</feature>
<dbReference type="Pfam" id="PF14635">
    <property type="entry name" value="HHH_7"/>
    <property type="match status" value="1"/>
</dbReference>
<evidence type="ECO:0000259" key="13">
    <source>
        <dbReference type="PROSITE" id="PS50126"/>
    </source>
</evidence>
<evidence type="ECO:0000256" key="2">
    <source>
        <dbReference type="ARBA" id="ARBA00004286"/>
    </source>
</evidence>
<dbReference type="InterPro" id="IPR012340">
    <property type="entry name" value="NA-bd_OB-fold"/>
</dbReference>
<dbReference type="Pfam" id="PF14639">
    <property type="entry name" value="YqgF"/>
    <property type="match status" value="1"/>
</dbReference>
<feature type="compositionally biased region" description="Basic and acidic residues" evidence="12">
    <location>
        <begin position="131"/>
        <end position="153"/>
    </location>
</feature>
<dbReference type="InterPro" id="IPR028231">
    <property type="entry name" value="Spt6_YqgF"/>
</dbReference>
<dbReference type="InterPro" id="IPR010994">
    <property type="entry name" value="RuvA_2-like"/>
</dbReference>
<dbReference type="Gene3D" id="3.30.420.140">
    <property type="entry name" value="YqgF/RNase H-like domain"/>
    <property type="match status" value="1"/>
</dbReference>
<dbReference type="CDD" id="cd09928">
    <property type="entry name" value="SH2_Cterm_SPT6_like"/>
    <property type="match status" value="1"/>
</dbReference>
<feature type="compositionally biased region" description="Basic and acidic residues" evidence="12">
    <location>
        <begin position="34"/>
        <end position="45"/>
    </location>
</feature>
<evidence type="ECO:0000313" key="15">
    <source>
        <dbReference type="Proteomes" id="UP001210925"/>
    </source>
</evidence>
<keyword evidence="14" id="KW-0251">Elongation factor</keyword>
<comment type="similarity">
    <text evidence="3">Belongs to the SPT6 family.</text>
</comment>
<evidence type="ECO:0000256" key="4">
    <source>
        <dbReference type="ARBA" id="ARBA00020248"/>
    </source>
</evidence>
<evidence type="ECO:0000256" key="7">
    <source>
        <dbReference type="ARBA" id="ARBA00023163"/>
    </source>
</evidence>
<evidence type="ECO:0000256" key="6">
    <source>
        <dbReference type="ARBA" id="ARBA00022999"/>
    </source>
</evidence>
<feature type="compositionally biased region" description="Polar residues" evidence="12">
    <location>
        <begin position="1377"/>
        <end position="1388"/>
    </location>
</feature>
<dbReference type="Gene3D" id="1.10.150.850">
    <property type="entry name" value="Spt6, helix-hairpin-helix domain"/>
    <property type="match status" value="1"/>
</dbReference>
<dbReference type="InterPro" id="IPR023319">
    <property type="entry name" value="Tex-like_HTH_dom_sf"/>
</dbReference>
<name>A0AAD5Y7W1_9FUNG</name>
<comment type="caution">
    <text evidence="14">The sequence shown here is derived from an EMBL/GenBank/DDBJ whole genome shotgun (WGS) entry which is preliminary data.</text>
</comment>
<dbReference type="PROSITE" id="PS50126">
    <property type="entry name" value="S1"/>
    <property type="match status" value="1"/>
</dbReference>
<feature type="compositionally biased region" description="Basic residues" evidence="12">
    <location>
        <begin position="83"/>
        <end position="97"/>
    </location>
</feature>
<keyword evidence="8" id="KW-0539">Nucleus</keyword>
<dbReference type="GO" id="GO:0034728">
    <property type="term" value="P:nucleosome organization"/>
    <property type="evidence" value="ECO:0007669"/>
    <property type="project" value="TreeGrafter"/>
</dbReference>
<proteinExistence type="inferred from homology"/>
<evidence type="ECO:0000256" key="10">
    <source>
        <dbReference type="ARBA" id="ARBA00070625"/>
    </source>
</evidence>
<dbReference type="SUPFAM" id="SSF47781">
    <property type="entry name" value="RuvA domain 2-like"/>
    <property type="match status" value="2"/>
</dbReference>
<dbReference type="InterPro" id="IPR035018">
    <property type="entry name" value="Spt6_SH2_C"/>
</dbReference>
<dbReference type="GO" id="GO:0031491">
    <property type="term" value="F:nucleosome binding"/>
    <property type="evidence" value="ECO:0007669"/>
    <property type="project" value="TreeGrafter"/>
</dbReference>